<accession>A0A166WVM6</accession>
<dbReference type="AlphaFoldDB" id="A0A166WVM6"/>
<dbReference type="InterPro" id="IPR010730">
    <property type="entry name" value="HET"/>
</dbReference>
<gene>
    <name evidence="2" type="ORF">CT0861_08385</name>
</gene>
<dbReference type="EMBL" id="LFIV01000018">
    <property type="protein sequence ID" value="KZL76029.1"/>
    <property type="molecule type" value="Genomic_DNA"/>
</dbReference>
<dbReference type="InterPro" id="IPR052895">
    <property type="entry name" value="HetReg/Transcr_Mod"/>
</dbReference>
<reference evidence="2 3" key="1">
    <citation type="submission" date="2015-06" db="EMBL/GenBank/DDBJ databases">
        <title>Survival trade-offs in plant roots during colonization by closely related pathogenic and mutualistic fungi.</title>
        <authorList>
            <person name="Hacquard S."/>
            <person name="Kracher B."/>
            <person name="Hiruma K."/>
            <person name="Weinman A."/>
            <person name="Muench P."/>
            <person name="Garrido Oter R."/>
            <person name="Ver Loren van Themaat E."/>
            <person name="Dallerey J.-F."/>
            <person name="Damm U."/>
            <person name="Henrissat B."/>
            <person name="Lespinet O."/>
            <person name="Thon M."/>
            <person name="Kemen E."/>
            <person name="McHardy A.C."/>
            <person name="Schulze-Lefert P."/>
            <person name="O'Connell R.J."/>
        </authorList>
    </citation>
    <scope>NUCLEOTIDE SEQUENCE [LARGE SCALE GENOMIC DNA]</scope>
    <source>
        <strain evidence="2 3">0861</strain>
    </source>
</reference>
<proteinExistence type="predicted"/>
<feature type="domain" description="Heterokaryon incompatibility" evidence="1">
    <location>
        <begin position="40"/>
        <end position="189"/>
    </location>
</feature>
<comment type="caution">
    <text evidence="2">The sequence shown here is derived from an EMBL/GenBank/DDBJ whole genome shotgun (WGS) entry which is preliminary data.</text>
</comment>
<evidence type="ECO:0000259" key="1">
    <source>
        <dbReference type="Pfam" id="PF06985"/>
    </source>
</evidence>
<dbReference type="PANTHER" id="PTHR24148:SF64">
    <property type="entry name" value="HETEROKARYON INCOMPATIBILITY DOMAIN-CONTAINING PROTEIN"/>
    <property type="match status" value="1"/>
</dbReference>
<dbReference type="Pfam" id="PF06985">
    <property type="entry name" value="HET"/>
    <property type="match status" value="1"/>
</dbReference>
<organism evidence="2 3">
    <name type="scientific">Colletotrichum tofieldiae</name>
    <dbReference type="NCBI Taxonomy" id="708197"/>
    <lineage>
        <taxon>Eukaryota</taxon>
        <taxon>Fungi</taxon>
        <taxon>Dikarya</taxon>
        <taxon>Ascomycota</taxon>
        <taxon>Pezizomycotina</taxon>
        <taxon>Sordariomycetes</taxon>
        <taxon>Hypocreomycetidae</taxon>
        <taxon>Glomerellales</taxon>
        <taxon>Glomerellaceae</taxon>
        <taxon>Colletotrichum</taxon>
        <taxon>Colletotrichum spaethianum species complex</taxon>
    </lineage>
</organism>
<dbReference type="PANTHER" id="PTHR24148">
    <property type="entry name" value="ANKYRIN REPEAT DOMAIN-CONTAINING PROTEIN 39 HOMOLOG-RELATED"/>
    <property type="match status" value="1"/>
</dbReference>
<dbReference type="Proteomes" id="UP000076552">
    <property type="component" value="Unassembled WGS sequence"/>
</dbReference>
<protein>
    <submittedName>
        <fullName evidence="2">Heterokaryon incompatibility protein</fullName>
    </submittedName>
</protein>
<evidence type="ECO:0000313" key="3">
    <source>
        <dbReference type="Proteomes" id="UP000076552"/>
    </source>
</evidence>
<keyword evidence="3" id="KW-1185">Reference proteome</keyword>
<sequence length="592" mass="66161">MAENALVHVYKTREIRSSGDLESQVQGDFIVANLDDKIYYQCISYVWGDVLDTTNIIVGGKVFAVTTSLFSALRRIRSAQSPVTLWADALCINQEDNEEKRLQVNMMFEIYSNCGNCFIWMGEIDANPEGLTLDTAQAAFNFIELVIAARPEDPCPRGLSTPASRLSIGRALCALMKCPWWSRMWTLQECVAPRAATVLWGPLSIPWISVLEVGSKIMQGVSEDWDDHLSAINWEVNLSAVAIPLLALSEETKLGDSECRIPALDIFWRYTQRQATDPRDRVYALIPWVGHALESVKSSDYEVDYEDLYSRVTIYLIRYDRSLLPLIGRPPGEVPLEGSSWVPDWIQMEKGIAETANGLNFWVSKLFHDEFDTCYGLPEMDMSGIASSDGHHLYLRGFYVDRIAIAAVPPTEILEDTDKSDGYTAELLVSRWRRYMAADALELLARQEGSDRNMAMSKLLHLNQEIEDAVNGMMISEEKEDPGIDGLLLRDSWKENWLSCGKRDLCITSSAGFALAPCSMKTGDEIWVLCEGKIPLLFRPVQGGDADGGGNVATLPGKSSYYRLVGECYMHGTMKGEAVHKGIARLRNVTVC</sequence>
<name>A0A166WVM6_9PEZI</name>
<dbReference type="STRING" id="708197.A0A166WVM6"/>
<evidence type="ECO:0000313" key="2">
    <source>
        <dbReference type="EMBL" id="KZL76029.1"/>
    </source>
</evidence>